<keyword evidence="2" id="KW-1185">Reference proteome</keyword>
<organism evidence="1 2">
    <name type="scientific">Paraphaeosphaeria minitans</name>
    <dbReference type="NCBI Taxonomy" id="565426"/>
    <lineage>
        <taxon>Eukaryota</taxon>
        <taxon>Fungi</taxon>
        <taxon>Dikarya</taxon>
        <taxon>Ascomycota</taxon>
        <taxon>Pezizomycotina</taxon>
        <taxon>Dothideomycetes</taxon>
        <taxon>Pleosporomycetidae</taxon>
        <taxon>Pleosporales</taxon>
        <taxon>Massarineae</taxon>
        <taxon>Didymosphaeriaceae</taxon>
        <taxon>Paraphaeosphaeria</taxon>
    </lineage>
</organism>
<dbReference type="AlphaFoldDB" id="A0A9P6G3R6"/>
<accession>A0A9P6G3R6</accession>
<sequence>MPARQNRPCTIIPCGSYRRIPFCTPQHAPALAECPCGNCPCTQKRHVHWGCLGP</sequence>
<reference evidence="1" key="1">
    <citation type="journal article" date="2020" name="Mol. Plant Microbe Interact.">
        <title>Genome Sequence of the Biocontrol Agent Coniothyrium minitans strain Conio (IMI 134523).</title>
        <authorList>
            <person name="Patel D."/>
            <person name="Shittu T.A."/>
            <person name="Baroncelli R."/>
            <person name="Muthumeenakshi S."/>
            <person name="Osborne T.H."/>
            <person name="Janganan T.K."/>
            <person name="Sreenivasaprasad S."/>
        </authorList>
    </citation>
    <scope>NUCLEOTIDE SEQUENCE</scope>
    <source>
        <strain evidence="1">Conio</strain>
    </source>
</reference>
<evidence type="ECO:0000313" key="2">
    <source>
        <dbReference type="Proteomes" id="UP000756921"/>
    </source>
</evidence>
<protein>
    <submittedName>
        <fullName evidence="1">Uncharacterized protein</fullName>
    </submittedName>
</protein>
<dbReference type="Proteomes" id="UP000756921">
    <property type="component" value="Unassembled WGS sequence"/>
</dbReference>
<evidence type="ECO:0000313" key="1">
    <source>
        <dbReference type="EMBL" id="KAF9728414.1"/>
    </source>
</evidence>
<name>A0A9P6G3R6_9PLEO</name>
<dbReference type="EMBL" id="WJXW01000020">
    <property type="protein sequence ID" value="KAF9728414.1"/>
    <property type="molecule type" value="Genomic_DNA"/>
</dbReference>
<proteinExistence type="predicted"/>
<comment type="caution">
    <text evidence="1">The sequence shown here is derived from an EMBL/GenBank/DDBJ whole genome shotgun (WGS) entry which is preliminary data.</text>
</comment>
<gene>
    <name evidence="1" type="ORF">PMIN01_13547</name>
</gene>